<comment type="catalytic activity">
    <reaction evidence="7">
        <text>3',5'-cyclic UMP + H2O = UMP + H(+)</text>
        <dbReference type="Rhea" id="RHEA:70575"/>
        <dbReference type="ChEBI" id="CHEBI:15377"/>
        <dbReference type="ChEBI" id="CHEBI:15378"/>
        <dbReference type="ChEBI" id="CHEBI:57865"/>
        <dbReference type="ChEBI" id="CHEBI:184387"/>
    </reaction>
    <physiologicalReaction direction="left-to-right" evidence="7">
        <dbReference type="Rhea" id="RHEA:70576"/>
    </physiologicalReaction>
</comment>
<evidence type="ECO:0000313" key="10">
    <source>
        <dbReference type="Proteomes" id="UP001057134"/>
    </source>
</evidence>
<protein>
    <submittedName>
        <fullName evidence="9">Metallo-hydrolase</fullName>
        <ecNumber evidence="9">3.-.-.-</ecNumber>
    </submittedName>
</protein>
<dbReference type="InterPro" id="IPR051453">
    <property type="entry name" value="MBL_Glyoxalase_II"/>
</dbReference>
<evidence type="ECO:0000256" key="4">
    <source>
        <dbReference type="ARBA" id="ARBA00022833"/>
    </source>
</evidence>
<dbReference type="PANTHER" id="PTHR46233">
    <property type="entry name" value="HYDROXYACYLGLUTATHIONE HYDROLASE GLOC"/>
    <property type="match status" value="1"/>
</dbReference>
<evidence type="ECO:0000256" key="5">
    <source>
        <dbReference type="ARBA" id="ARBA00034221"/>
    </source>
</evidence>
<dbReference type="PANTHER" id="PTHR46233:SF3">
    <property type="entry name" value="HYDROXYACYLGLUTATHIONE HYDROLASE GLOC"/>
    <property type="match status" value="1"/>
</dbReference>
<evidence type="ECO:0000256" key="3">
    <source>
        <dbReference type="ARBA" id="ARBA00022801"/>
    </source>
</evidence>
<evidence type="ECO:0000256" key="7">
    <source>
        <dbReference type="ARBA" id="ARBA00048505"/>
    </source>
</evidence>
<keyword evidence="2" id="KW-0479">Metal-binding</keyword>
<keyword evidence="3 9" id="KW-0378">Hydrolase</keyword>
<evidence type="ECO:0000256" key="6">
    <source>
        <dbReference type="ARBA" id="ARBA00034301"/>
    </source>
</evidence>
<dbReference type="EC" id="3.-.-.-" evidence="9"/>
<dbReference type="CDD" id="cd06262">
    <property type="entry name" value="metallo-hydrolase-like_MBL-fold"/>
    <property type="match status" value="1"/>
</dbReference>
<evidence type="ECO:0000256" key="2">
    <source>
        <dbReference type="ARBA" id="ARBA00022723"/>
    </source>
</evidence>
<evidence type="ECO:0000256" key="1">
    <source>
        <dbReference type="ARBA" id="ARBA00001947"/>
    </source>
</evidence>
<dbReference type="RefSeq" id="WP_249865729.1">
    <property type="nucleotide sequence ID" value="NZ_CP027059.1"/>
</dbReference>
<dbReference type="SUPFAM" id="SSF56281">
    <property type="entry name" value="Metallo-hydrolase/oxidoreductase"/>
    <property type="match status" value="1"/>
</dbReference>
<reference evidence="9" key="1">
    <citation type="submission" date="2018-02" db="EMBL/GenBank/DDBJ databases">
        <authorList>
            <person name="Kim S.-K."/>
            <person name="Jung H.-I."/>
            <person name="Lee S.-W."/>
        </authorList>
    </citation>
    <scope>NUCLEOTIDE SEQUENCE</scope>
    <source>
        <strain evidence="9">SK3146</strain>
    </source>
</reference>
<dbReference type="Proteomes" id="UP001057134">
    <property type="component" value="Chromosome"/>
</dbReference>
<proteinExistence type="predicted"/>
<comment type="cofactor">
    <cofactor evidence="1">
        <name>Zn(2+)</name>
        <dbReference type="ChEBI" id="CHEBI:29105"/>
    </cofactor>
</comment>
<sequence>MSLEGLKIESFSLGPLGTNAYLLSRPEENRAIIIDPGMNPKPLMKRIEGMQVEAILLTHAHFDHIGGVDEIRKLKGCPVYLHDAEAEWLTNPKYNGSAKWPELGEPIVTDPAEYALDEGQVLKLLDLEIKVKHTPGHSPGSVSFLIGPHLFGGDVLFRLSVGRTDLPGGRGEDLMDSIHDKLFVLPDETIVYPGHGARTTIGYEKENNPYV</sequence>
<keyword evidence="4" id="KW-0862">Zinc</keyword>
<gene>
    <name evidence="9" type="ORF">SK3146_02944</name>
</gene>
<accession>A0ABY4RQV2</accession>
<evidence type="ECO:0000259" key="8">
    <source>
        <dbReference type="SMART" id="SM00849"/>
    </source>
</evidence>
<comment type="function">
    <text evidence="6">Counteracts the endogenous Pycsar antiviral defense system. Phosphodiesterase that enables metal-dependent hydrolysis of host cyclic nucleotide Pycsar defense signals such as cCMP and cUMP.</text>
</comment>
<dbReference type="Gene3D" id="3.60.15.10">
    <property type="entry name" value="Ribonuclease Z/Hydroxyacylglutathione hydrolase-like"/>
    <property type="match status" value="1"/>
</dbReference>
<comment type="catalytic activity">
    <reaction evidence="5">
        <text>3',5'-cyclic CMP + H2O = CMP + H(+)</text>
        <dbReference type="Rhea" id="RHEA:72675"/>
        <dbReference type="ChEBI" id="CHEBI:15377"/>
        <dbReference type="ChEBI" id="CHEBI:15378"/>
        <dbReference type="ChEBI" id="CHEBI:58003"/>
        <dbReference type="ChEBI" id="CHEBI:60377"/>
    </reaction>
    <physiologicalReaction direction="left-to-right" evidence="5">
        <dbReference type="Rhea" id="RHEA:72676"/>
    </physiologicalReaction>
</comment>
<dbReference type="InterPro" id="IPR001279">
    <property type="entry name" value="Metallo-B-lactamas"/>
</dbReference>
<reference evidence="9" key="2">
    <citation type="journal article" date="2021" name="J Anim Sci Technol">
        <title>Complete genome sequence of Paenibacillus konkukensis sp. nov. SK3146 as a potential probiotic strain.</title>
        <authorList>
            <person name="Jung H.I."/>
            <person name="Park S."/>
            <person name="Niu K.M."/>
            <person name="Lee S.W."/>
            <person name="Kothari D."/>
            <person name="Yi K.J."/>
            <person name="Kim S.K."/>
        </authorList>
    </citation>
    <scope>NUCLEOTIDE SEQUENCE</scope>
    <source>
        <strain evidence="9">SK3146</strain>
    </source>
</reference>
<dbReference type="Pfam" id="PF00753">
    <property type="entry name" value="Lactamase_B"/>
    <property type="match status" value="1"/>
</dbReference>
<dbReference type="EMBL" id="CP027059">
    <property type="protein sequence ID" value="UQZ83737.1"/>
    <property type="molecule type" value="Genomic_DNA"/>
</dbReference>
<organism evidence="9 10">
    <name type="scientific">Paenibacillus konkukensis</name>
    <dbReference type="NCBI Taxonomy" id="2020716"/>
    <lineage>
        <taxon>Bacteria</taxon>
        <taxon>Bacillati</taxon>
        <taxon>Bacillota</taxon>
        <taxon>Bacilli</taxon>
        <taxon>Bacillales</taxon>
        <taxon>Paenibacillaceae</taxon>
        <taxon>Paenibacillus</taxon>
    </lineage>
</organism>
<feature type="domain" description="Metallo-beta-lactamase" evidence="8">
    <location>
        <begin position="17"/>
        <end position="195"/>
    </location>
</feature>
<name>A0ABY4RQV2_9BACL</name>
<keyword evidence="10" id="KW-1185">Reference proteome</keyword>
<dbReference type="SMART" id="SM00849">
    <property type="entry name" value="Lactamase_B"/>
    <property type="match status" value="1"/>
</dbReference>
<dbReference type="InterPro" id="IPR036866">
    <property type="entry name" value="RibonucZ/Hydroxyglut_hydro"/>
</dbReference>
<evidence type="ECO:0000313" key="9">
    <source>
        <dbReference type="EMBL" id="UQZ83737.1"/>
    </source>
</evidence>
<dbReference type="GO" id="GO:0016787">
    <property type="term" value="F:hydrolase activity"/>
    <property type="evidence" value="ECO:0007669"/>
    <property type="project" value="UniProtKB-KW"/>
</dbReference>